<reference evidence="3 4" key="1">
    <citation type="journal article" date="2010" name="Proc. Natl. Acad. Sci. U.S.A.">
        <title>Insights into evolution of multicellular fungi from the assembled chromosomes of the mushroom Coprinopsis cinerea (Coprinus cinereus).</title>
        <authorList>
            <person name="Stajich J.E."/>
            <person name="Wilke S.K."/>
            <person name="Ahren D."/>
            <person name="Au C.H."/>
            <person name="Birren B.W."/>
            <person name="Borodovsky M."/>
            <person name="Burns C."/>
            <person name="Canback B."/>
            <person name="Casselton L.A."/>
            <person name="Cheng C.K."/>
            <person name="Deng J."/>
            <person name="Dietrich F.S."/>
            <person name="Fargo D.C."/>
            <person name="Farman M.L."/>
            <person name="Gathman A.C."/>
            <person name="Goldberg J."/>
            <person name="Guigo R."/>
            <person name="Hoegger P.J."/>
            <person name="Hooker J.B."/>
            <person name="Huggins A."/>
            <person name="James T.Y."/>
            <person name="Kamada T."/>
            <person name="Kilaru S."/>
            <person name="Kodira C."/>
            <person name="Kues U."/>
            <person name="Kupfer D."/>
            <person name="Kwan H.S."/>
            <person name="Lomsadze A."/>
            <person name="Li W."/>
            <person name="Lilly W.W."/>
            <person name="Ma L.J."/>
            <person name="Mackey A.J."/>
            <person name="Manning G."/>
            <person name="Martin F."/>
            <person name="Muraguchi H."/>
            <person name="Natvig D.O."/>
            <person name="Palmerini H."/>
            <person name="Ramesh M.A."/>
            <person name="Rehmeyer C.J."/>
            <person name="Roe B.A."/>
            <person name="Shenoy N."/>
            <person name="Stanke M."/>
            <person name="Ter-Hovhannisyan V."/>
            <person name="Tunlid A."/>
            <person name="Velagapudi R."/>
            <person name="Vision T.J."/>
            <person name="Zeng Q."/>
            <person name="Zolan M.E."/>
            <person name="Pukkila P.J."/>
        </authorList>
    </citation>
    <scope>NUCLEOTIDE SEQUENCE [LARGE SCALE GENOMIC DNA]</scope>
    <source>
        <strain evidence="4">Okayama-7 / 130 / ATCC MYA-4618 / FGSC 9003</strain>
    </source>
</reference>
<keyword evidence="2" id="KW-0812">Transmembrane</keyword>
<dbReference type="InParanoid" id="D6RP35"/>
<proteinExistence type="predicted"/>
<feature type="transmembrane region" description="Helical" evidence="2">
    <location>
        <begin position="28"/>
        <end position="46"/>
    </location>
</feature>
<dbReference type="Proteomes" id="UP000001861">
    <property type="component" value="Unassembled WGS sequence"/>
</dbReference>
<accession>D6RP35</accession>
<sequence length="603" mass="66660">MIIFVQQVNETPCSTLEAEGDWTLSAQVLALCGLSGLHQSAVLLLWSNNWRWWVPFVNVVLQVAELIGVLIIYRGSFIVLMITLGFTLIIRDGHHLFTILTSCLRRRQSPPGPELQLDDDATILDSTATNNPTQQEGEEKEESRWHRLLGRSLWAQRTPWVSKDMTYYVSMPTHFIFTHRGESKKFIASRGLVAGLIFIISICVTVNSMLIEPIQETSAIPAKTLRGTAPALREGLKVKPPIWTVVAYVEEGNQSAYALEEALSVTPIWDDSSEYKPLCVFNDVLALGEKNSSVAYINSNIQAAVFTCPSRLPPVSGGYFAVSQFCGRDVHGVSRLAVNFTKSYTLSASPDFQIRVNFTALDASTGSPELNYARRKSVSILLGMTDNLEDIFEATRPIHIFPGVSLLGGIVMGVRRRIIDRFWAAFLMSRTRTYFFAKVNPIFSDPNTPPKPNMGSFRLFGQNDHTYWEFVVDQREKTVLAAFGVIGGILSVLFLLFLLLFGSNYMNVLQGTKPLSPSGIICRRDRQKALLEKYPALLEEGSLKGPADFLRDELIDVGELQKIKSQAAASTKPTVKPSNEDPGPSGASGSRETGSIVSSLGSP</sequence>
<protein>
    <submittedName>
        <fullName evidence="3">Uncharacterized protein</fullName>
    </submittedName>
</protein>
<dbReference type="KEGG" id="cci:CC1G_15050"/>
<evidence type="ECO:0000256" key="1">
    <source>
        <dbReference type="SAM" id="MobiDB-lite"/>
    </source>
</evidence>
<keyword evidence="2" id="KW-0472">Membrane</keyword>
<dbReference type="GeneID" id="9379969"/>
<dbReference type="VEuPathDB" id="FungiDB:CC1G_15050"/>
<organism evidence="3 4">
    <name type="scientific">Coprinopsis cinerea (strain Okayama-7 / 130 / ATCC MYA-4618 / FGSC 9003)</name>
    <name type="common">Inky cap fungus</name>
    <name type="synonym">Hormographiella aspergillata</name>
    <dbReference type="NCBI Taxonomy" id="240176"/>
    <lineage>
        <taxon>Eukaryota</taxon>
        <taxon>Fungi</taxon>
        <taxon>Dikarya</taxon>
        <taxon>Basidiomycota</taxon>
        <taxon>Agaricomycotina</taxon>
        <taxon>Agaricomycetes</taxon>
        <taxon>Agaricomycetidae</taxon>
        <taxon>Agaricales</taxon>
        <taxon>Agaricineae</taxon>
        <taxon>Psathyrellaceae</taxon>
        <taxon>Coprinopsis</taxon>
    </lineage>
</organism>
<dbReference type="OMA" id="VCKQKTE"/>
<feature type="transmembrane region" description="Helical" evidence="2">
    <location>
        <begin position="479"/>
        <end position="501"/>
    </location>
</feature>
<feature type="compositionally biased region" description="Polar residues" evidence="1">
    <location>
        <begin position="587"/>
        <end position="603"/>
    </location>
</feature>
<comment type="caution">
    <text evidence="3">The sequence shown here is derived from an EMBL/GenBank/DDBJ whole genome shotgun (WGS) entry which is preliminary data.</text>
</comment>
<keyword evidence="2" id="KW-1133">Transmembrane helix</keyword>
<evidence type="ECO:0000256" key="2">
    <source>
        <dbReference type="SAM" id="Phobius"/>
    </source>
</evidence>
<dbReference type="AlphaFoldDB" id="D6RP35"/>
<dbReference type="EMBL" id="AACS02000008">
    <property type="protein sequence ID" value="EFI27222.1"/>
    <property type="molecule type" value="Genomic_DNA"/>
</dbReference>
<dbReference type="OrthoDB" id="3227921at2759"/>
<dbReference type="RefSeq" id="XP_002910716.1">
    <property type="nucleotide sequence ID" value="XM_002910670.1"/>
</dbReference>
<keyword evidence="4" id="KW-1185">Reference proteome</keyword>
<gene>
    <name evidence="3" type="ORF">CC1G_15050</name>
</gene>
<feature type="transmembrane region" description="Helical" evidence="2">
    <location>
        <begin position="192"/>
        <end position="211"/>
    </location>
</feature>
<feature type="region of interest" description="Disordered" evidence="1">
    <location>
        <begin position="565"/>
        <end position="603"/>
    </location>
</feature>
<feature type="transmembrane region" description="Helical" evidence="2">
    <location>
        <begin position="66"/>
        <end position="90"/>
    </location>
</feature>
<evidence type="ECO:0000313" key="4">
    <source>
        <dbReference type="Proteomes" id="UP000001861"/>
    </source>
</evidence>
<evidence type="ECO:0000313" key="3">
    <source>
        <dbReference type="EMBL" id="EFI27222.1"/>
    </source>
</evidence>
<name>D6RP35_COPC7</name>
<feature type="compositionally biased region" description="Polar residues" evidence="1">
    <location>
        <begin position="565"/>
        <end position="577"/>
    </location>
</feature>
<dbReference type="HOGENOM" id="CLU_452705_0_0_1"/>